<proteinExistence type="predicted"/>
<evidence type="ECO:0008006" key="4">
    <source>
        <dbReference type="Google" id="ProtNLM"/>
    </source>
</evidence>
<sequence length="111" mass="12399">MVCCFSLFFGLPSGFAHRLLIWAALLCSRLLPVSLGRQTWQIHNPFGIRERGGRSTPCGTPGHRNRRKASRPHFSPGSCRSCTSCTRYTATATLSRSRSTQERTSDRTDVL</sequence>
<feature type="chain" id="PRO_5002433916" description="Secreted protein" evidence="2">
    <location>
        <begin position="17"/>
        <end position="111"/>
    </location>
</feature>
<accession>A0A0E9VFP6</accession>
<evidence type="ECO:0000313" key="3">
    <source>
        <dbReference type="EMBL" id="JAH76023.1"/>
    </source>
</evidence>
<evidence type="ECO:0000256" key="2">
    <source>
        <dbReference type="SAM" id="SignalP"/>
    </source>
</evidence>
<feature type="signal peptide" evidence="2">
    <location>
        <begin position="1"/>
        <end position="16"/>
    </location>
</feature>
<reference evidence="3" key="1">
    <citation type="submission" date="2014-11" db="EMBL/GenBank/DDBJ databases">
        <authorList>
            <person name="Amaro Gonzalez C."/>
        </authorList>
    </citation>
    <scope>NUCLEOTIDE SEQUENCE</scope>
</reference>
<name>A0A0E9VFP6_ANGAN</name>
<dbReference type="AlphaFoldDB" id="A0A0E9VFP6"/>
<evidence type="ECO:0000256" key="1">
    <source>
        <dbReference type="SAM" id="MobiDB-lite"/>
    </source>
</evidence>
<reference evidence="3" key="2">
    <citation type="journal article" date="2015" name="Fish Shellfish Immunol.">
        <title>Early steps in the European eel (Anguilla anguilla)-Vibrio vulnificus interaction in the gills: Role of the RtxA13 toxin.</title>
        <authorList>
            <person name="Callol A."/>
            <person name="Pajuelo D."/>
            <person name="Ebbesson L."/>
            <person name="Teles M."/>
            <person name="MacKenzie S."/>
            <person name="Amaro C."/>
        </authorList>
    </citation>
    <scope>NUCLEOTIDE SEQUENCE</scope>
</reference>
<dbReference type="EMBL" id="GBXM01032554">
    <property type="protein sequence ID" value="JAH76023.1"/>
    <property type="molecule type" value="Transcribed_RNA"/>
</dbReference>
<protein>
    <recommendedName>
        <fullName evidence="4">Secreted protein</fullName>
    </recommendedName>
</protein>
<feature type="region of interest" description="Disordered" evidence="1">
    <location>
        <begin position="48"/>
        <end position="80"/>
    </location>
</feature>
<organism evidence="3">
    <name type="scientific">Anguilla anguilla</name>
    <name type="common">European freshwater eel</name>
    <name type="synonym">Muraena anguilla</name>
    <dbReference type="NCBI Taxonomy" id="7936"/>
    <lineage>
        <taxon>Eukaryota</taxon>
        <taxon>Metazoa</taxon>
        <taxon>Chordata</taxon>
        <taxon>Craniata</taxon>
        <taxon>Vertebrata</taxon>
        <taxon>Euteleostomi</taxon>
        <taxon>Actinopterygii</taxon>
        <taxon>Neopterygii</taxon>
        <taxon>Teleostei</taxon>
        <taxon>Anguilliformes</taxon>
        <taxon>Anguillidae</taxon>
        <taxon>Anguilla</taxon>
    </lineage>
</organism>
<keyword evidence="2" id="KW-0732">Signal</keyword>
<feature type="compositionally biased region" description="Basic and acidic residues" evidence="1">
    <location>
        <begin position="99"/>
        <end position="111"/>
    </location>
</feature>
<feature type="region of interest" description="Disordered" evidence="1">
    <location>
        <begin position="92"/>
        <end position="111"/>
    </location>
</feature>